<evidence type="ECO:0000256" key="1">
    <source>
        <dbReference type="ARBA" id="ARBA00022801"/>
    </source>
</evidence>
<dbReference type="InterPro" id="IPR051923">
    <property type="entry name" value="Glycosyl_Hydrolase_39"/>
</dbReference>
<organism evidence="5 6">
    <name type="scientific">Mycolicibacterium iranicum</name>
    <name type="common">Mycobacterium iranicum</name>
    <dbReference type="NCBI Taxonomy" id="912594"/>
    <lineage>
        <taxon>Bacteria</taxon>
        <taxon>Bacillati</taxon>
        <taxon>Actinomycetota</taxon>
        <taxon>Actinomycetes</taxon>
        <taxon>Mycobacteriales</taxon>
        <taxon>Mycobacteriaceae</taxon>
        <taxon>Mycolicibacterium</taxon>
    </lineage>
</organism>
<dbReference type="InterPro" id="IPR017853">
    <property type="entry name" value="GH"/>
</dbReference>
<dbReference type="AlphaFoldDB" id="A0A839Q7Q2"/>
<gene>
    <name evidence="5" type="ORF">FHR72_003526</name>
</gene>
<evidence type="ECO:0000313" key="5">
    <source>
        <dbReference type="EMBL" id="MBB2992030.1"/>
    </source>
</evidence>
<name>A0A839Q7Q2_MYCIR</name>
<keyword evidence="2 3" id="KW-0326">Glycosidase</keyword>
<dbReference type="RefSeq" id="WP_183470350.1">
    <property type="nucleotide sequence ID" value="NZ_JACHVU010000008.1"/>
</dbReference>
<dbReference type="Proteomes" id="UP000550501">
    <property type="component" value="Unassembled WGS sequence"/>
</dbReference>
<feature type="domain" description="Glycoside hydrolase family 5" evidence="4">
    <location>
        <begin position="54"/>
        <end position="303"/>
    </location>
</feature>
<evidence type="ECO:0000259" key="4">
    <source>
        <dbReference type="Pfam" id="PF00150"/>
    </source>
</evidence>
<comment type="caution">
    <text evidence="5">The sequence shown here is derived from an EMBL/GenBank/DDBJ whole genome shotgun (WGS) entry which is preliminary data.</text>
</comment>
<evidence type="ECO:0000256" key="2">
    <source>
        <dbReference type="ARBA" id="ARBA00023295"/>
    </source>
</evidence>
<proteinExistence type="inferred from homology"/>
<dbReference type="Gene3D" id="3.20.20.80">
    <property type="entry name" value="Glycosidases"/>
    <property type="match status" value="1"/>
</dbReference>
<accession>A0A839Q7Q2</accession>
<comment type="similarity">
    <text evidence="3">Belongs to the glycosyl hydrolase 5 (cellulase A) family.</text>
</comment>
<keyword evidence="6" id="KW-1185">Reference proteome</keyword>
<dbReference type="InterPro" id="IPR001547">
    <property type="entry name" value="Glyco_hydro_5"/>
</dbReference>
<dbReference type="GO" id="GO:0004553">
    <property type="term" value="F:hydrolase activity, hydrolyzing O-glycosyl compounds"/>
    <property type="evidence" value="ECO:0007669"/>
    <property type="project" value="InterPro"/>
</dbReference>
<dbReference type="PANTHER" id="PTHR12631:SF10">
    <property type="entry name" value="BETA-XYLOSIDASE-LIKE PROTEIN-RELATED"/>
    <property type="match status" value="1"/>
</dbReference>
<dbReference type="Pfam" id="PF00150">
    <property type="entry name" value="Cellulase"/>
    <property type="match status" value="1"/>
</dbReference>
<evidence type="ECO:0000256" key="3">
    <source>
        <dbReference type="RuleBase" id="RU361153"/>
    </source>
</evidence>
<dbReference type="EMBL" id="JACHVU010000008">
    <property type="protein sequence ID" value="MBB2992030.1"/>
    <property type="molecule type" value="Genomic_DNA"/>
</dbReference>
<evidence type="ECO:0000313" key="6">
    <source>
        <dbReference type="Proteomes" id="UP000550501"/>
    </source>
</evidence>
<dbReference type="GO" id="GO:0000272">
    <property type="term" value="P:polysaccharide catabolic process"/>
    <property type="evidence" value="ECO:0007669"/>
    <property type="project" value="InterPro"/>
</dbReference>
<reference evidence="5 6" key="1">
    <citation type="submission" date="2020-08" db="EMBL/GenBank/DDBJ databases">
        <title>The Agave Microbiome: Exploring the role of microbial communities in plant adaptations to desert environments.</title>
        <authorList>
            <person name="Partida-Martinez L.P."/>
        </authorList>
    </citation>
    <scope>NUCLEOTIDE SEQUENCE [LARGE SCALE GENOMIC DNA]</scope>
    <source>
        <strain evidence="5 6">AT2.18</strain>
    </source>
</reference>
<keyword evidence="1 3" id="KW-0378">Hydrolase</keyword>
<dbReference type="PANTHER" id="PTHR12631">
    <property type="entry name" value="ALPHA-L-IDURONIDASE"/>
    <property type="match status" value="1"/>
</dbReference>
<sequence>MTSEPTPPSTTAPRHRKRLAVLLVLASMVSLVSCQSAKGAVDIGMTVHFRGADAASIERQFDVMADMNVRWVRVDVGWAWIERDPGRPDWAYTDKIVSEAAERGMRVLAVLAFTPAWARASVPGHSGVTPRHRPADLSDFARFARVAAQRYVPLGVRSWEVWNEPNIRHFWPPRPDADEYGQLFRAVAEAIRGVDPQTTILIGGLSPRYESSPTEISPVDYLEQLYANGTAQLADAIGVHPYSFPAMPADEDQRMDGGFGDLRALRDVVAGHGDAGKHIWITEFGAPTGTGRHSVSEEDQAAALLQARELLEKWKWSGPLIYYELVDGGSDPSDVAENFGVLRDDLEPKPAAVALIEAGSDTGG</sequence>
<protein>
    <submittedName>
        <fullName evidence="5">Beta-xylosidase</fullName>
    </submittedName>
</protein>
<dbReference type="SUPFAM" id="SSF51445">
    <property type="entry name" value="(Trans)glycosidases"/>
    <property type="match status" value="1"/>
</dbReference>